<dbReference type="GO" id="GO:0016787">
    <property type="term" value="F:hydrolase activity"/>
    <property type="evidence" value="ECO:0007669"/>
    <property type="project" value="UniProtKB-KW"/>
</dbReference>
<reference evidence="1 2" key="1">
    <citation type="submission" date="2018-05" db="EMBL/GenBank/DDBJ databases">
        <authorList>
            <consortium name="IHU Genomes"/>
        </authorList>
    </citation>
    <scope>NUCLEOTIDE SEQUENCE [LARGE SCALE GENOMIC DNA]</scope>
    <source>
        <strain evidence="1 2">P7336</strain>
    </source>
</reference>
<dbReference type="Gene3D" id="3.40.50.1000">
    <property type="entry name" value="HAD superfamily/HAD-like"/>
    <property type="match status" value="1"/>
</dbReference>
<protein>
    <submittedName>
        <fullName evidence="1">HAD-superfamily hydrolase [Pseudonocardia dioxanivorans]</fullName>
    </submittedName>
</protein>
<proteinExistence type="predicted"/>
<gene>
    <name evidence="1" type="ORF">MSP7336_00204</name>
</gene>
<organism evidence="1 2">
    <name type="scientific">Mycobacterium shimoidei</name>
    <dbReference type="NCBI Taxonomy" id="29313"/>
    <lineage>
        <taxon>Bacteria</taxon>
        <taxon>Bacillati</taxon>
        <taxon>Actinomycetota</taxon>
        <taxon>Actinomycetes</taxon>
        <taxon>Mycobacteriales</taxon>
        <taxon>Mycobacteriaceae</taxon>
        <taxon>Mycobacterium</taxon>
    </lineage>
</organism>
<dbReference type="EMBL" id="UEGW01000001">
    <property type="protein sequence ID" value="SRX91983.1"/>
    <property type="molecule type" value="Genomic_DNA"/>
</dbReference>
<dbReference type="InterPro" id="IPR036412">
    <property type="entry name" value="HAD-like_sf"/>
</dbReference>
<dbReference type="CDD" id="cd07505">
    <property type="entry name" value="HAD_BPGM-like"/>
    <property type="match status" value="1"/>
</dbReference>
<keyword evidence="1" id="KW-0378">Hydrolase</keyword>
<dbReference type="SUPFAM" id="SSF56784">
    <property type="entry name" value="HAD-like"/>
    <property type="match status" value="1"/>
</dbReference>
<dbReference type="STRING" id="29313.BHQ16_08510"/>
<dbReference type="AlphaFoldDB" id="A0A1E3TH03"/>
<dbReference type="OrthoDB" id="9812856at2"/>
<accession>A0A1E3TH03</accession>
<dbReference type="Gene3D" id="1.10.150.240">
    <property type="entry name" value="Putative phosphatase, domain 2"/>
    <property type="match status" value="1"/>
</dbReference>
<dbReference type="Proteomes" id="UP000252015">
    <property type="component" value="Unassembled WGS sequence"/>
</dbReference>
<name>A0A1E3TH03_MYCSH</name>
<evidence type="ECO:0000313" key="1">
    <source>
        <dbReference type="EMBL" id="SRX91983.1"/>
    </source>
</evidence>
<evidence type="ECO:0000313" key="2">
    <source>
        <dbReference type="Proteomes" id="UP000252015"/>
    </source>
</evidence>
<dbReference type="InterPro" id="IPR023214">
    <property type="entry name" value="HAD_sf"/>
</dbReference>
<sequence length="176" mass="19621">MLTRVRTIGHTLSNRTFWWDRARPVDADIHPLRAVIFDLDAMADSRREPKAGLVDLVMDLFVAGVWVGVVSTRDRQWAEASVRQLVGEGLVETLVTADDVAEPGNDVYDVELFRLALWELGIGPHAALAFAATGPRLRAAVAAGLPVQARSCYDGLRTEDCQKLHRRWWIVHKRAG</sequence>
<keyword evidence="2" id="KW-1185">Reference proteome</keyword>
<dbReference type="InterPro" id="IPR023198">
    <property type="entry name" value="PGP-like_dom2"/>
</dbReference>